<feature type="compositionally biased region" description="Low complexity" evidence="5">
    <location>
        <begin position="1"/>
        <end position="21"/>
    </location>
</feature>
<dbReference type="Gene3D" id="3.30.1370.50">
    <property type="entry name" value="R3H-like domain"/>
    <property type="match status" value="1"/>
</dbReference>
<keyword evidence="3" id="KW-0862">Zinc</keyword>
<evidence type="ECO:0000313" key="9">
    <source>
        <dbReference type="EMBL" id="KAG5177027.1"/>
    </source>
</evidence>
<dbReference type="Gene3D" id="4.10.1060.10">
    <property type="entry name" value="Zinc finger, RanBP2-type"/>
    <property type="match status" value="1"/>
</dbReference>
<dbReference type="AlphaFoldDB" id="A0A836C9D8"/>
<keyword evidence="2 4" id="KW-0863">Zinc-finger</keyword>
<dbReference type="Pfam" id="PF01424">
    <property type="entry name" value="R3H"/>
    <property type="match status" value="1"/>
</dbReference>
<sequence length="1012" mass="104139">MGQQQQQQQQQQEQQGQTQQKPRSKPRRHRRKGRAAAAVLGGGDDDELLCAVCTGPMDFYAVGECDHPVVCATCTLRSRVLLKNRSCPICKADQEKVLVAALEEGNAPRPYASFPVWGDTAGPGSELDADSGMLFIDCAAHYAELARLKSLQCTVAACPERGAVAGHHQRHYCALCLEHRPLFPPEQELFSAAALRKHEQGVGGHPLCRFCGARHFDAAALYRHMNGAHISCHLCAPEHAHRYYRQARSTGRRPPLLSAWDELAARAGVDAAQLRDHLRASHFVCDTPPCDGGASSAFGTALEYRTHLATDHGIRDTAALARALGFQVRRANRDGTGAALDSDGASEGVVVVPPPPLPLLPAPQTQQRADSAAAAADANGGSAGAAGWAGAARPSGGRSGGAAGGTDVFPSLPRPSQPVAPPRSELSLVGRAWNERARASQEPTAAAAAPPRSWAAASAAGAAEDDEEAARARRNARLAAALNIGGAAAAAGGGGEDAARARLHEVQWSAALVAWARERPAEVARIERQIAELLADPRGTSAALKPMPRERRRCAHELAEACGLGTISYDAEPKRYVCVQRRAGARLPSPLLSQAARDPRYRAAAAGATSGAAPAAAAAAAPPPPRGPLRMPPPPLHPDTCLEIFSMQQRLTAEDVAAALADLLSADAVLSVHAPSLTAAPGTQAVAELVSAAAAAAALQALERSAEDAAVAAAITRSVFARPFRARPHSGRSGSSTAASAAAPAAAAPAAAARSPGLSSPVITAAVRAAVRDSWEDDDGEGGASSTADAAPETAAQVTAAAPAVVRDPRFPNSVLAGRLLKPEARTWEEQRREQEREKERLKAARRAARERARAERDNAGQLEAHSTAFQGLVSDSDSDADSSINSDASSSGGGGVEPGASPAAAAPPSSMEDWELAYALAASAELSGGGGGGGGSAGSPTAAAAAAAAAASSTDAWDDESEEVVARRVRDTAARAAGAWACEACTLENAPAAHSCAACGASRGEWTVVAS</sequence>
<feature type="region of interest" description="Disordered" evidence="5">
    <location>
        <begin position="1"/>
        <end position="38"/>
    </location>
</feature>
<dbReference type="SUPFAM" id="SSF82708">
    <property type="entry name" value="R3H domain"/>
    <property type="match status" value="1"/>
</dbReference>
<feature type="region of interest" description="Disordered" evidence="5">
    <location>
        <begin position="827"/>
        <end position="910"/>
    </location>
</feature>
<feature type="compositionally biased region" description="Low complexity" evidence="5">
    <location>
        <begin position="784"/>
        <end position="801"/>
    </location>
</feature>
<evidence type="ECO:0000259" key="8">
    <source>
        <dbReference type="PROSITE" id="PS51061"/>
    </source>
</evidence>
<dbReference type="GO" id="GO:0061630">
    <property type="term" value="F:ubiquitin protein ligase activity"/>
    <property type="evidence" value="ECO:0007669"/>
    <property type="project" value="InterPro"/>
</dbReference>
<dbReference type="PROSITE" id="PS50199">
    <property type="entry name" value="ZF_RANBP2_2"/>
    <property type="match status" value="1"/>
</dbReference>
<dbReference type="SUPFAM" id="SSF57850">
    <property type="entry name" value="RING/U-box"/>
    <property type="match status" value="1"/>
</dbReference>
<evidence type="ECO:0000256" key="3">
    <source>
        <dbReference type="ARBA" id="ARBA00022833"/>
    </source>
</evidence>
<evidence type="ECO:0000259" key="7">
    <source>
        <dbReference type="PROSITE" id="PS50199"/>
    </source>
</evidence>
<feature type="compositionally biased region" description="Basic residues" evidence="5">
    <location>
        <begin position="22"/>
        <end position="34"/>
    </location>
</feature>
<feature type="compositionally biased region" description="Pro residues" evidence="5">
    <location>
        <begin position="412"/>
        <end position="421"/>
    </location>
</feature>
<organism evidence="9 10">
    <name type="scientific">Tribonema minus</name>
    <dbReference type="NCBI Taxonomy" id="303371"/>
    <lineage>
        <taxon>Eukaryota</taxon>
        <taxon>Sar</taxon>
        <taxon>Stramenopiles</taxon>
        <taxon>Ochrophyta</taxon>
        <taxon>PX clade</taxon>
        <taxon>Xanthophyceae</taxon>
        <taxon>Tribonematales</taxon>
        <taxon>Tribonemataceae</taxon>
        <taxon>Tribonema</taxon>
    </lineage>
</organism>
<feature type="compositionally biased region" description="Basic and acidic residues" evidence="5">
    <location>
        <begin position="827"/>
        <end position="859"/>
    </location>
</feature>
<dbReference type="Proteomes" id="UP000664859">
    <property type="component" value="Unassembled WGS sequence"/>
</dbReference>
<accession>A0A836C9D8</accession>
<dbReference type="CDD" id="cd16615">
    <property type="entry name" value="RING-HC_ZNF598"/>
    <property type="match status" value="1"/>
</dbReference>
<dbReference type="InterPro" id="IPR044288">
    <property type="entry name" value="ZNF598/HEL2"/>
</dbReference>
<feature type="region of interest" description="Disordered" evidence="5">
    <location>
        <begin position="928"/>
        <end position="963"/>
    </location>
</feature>
<dbReference type="SUPFAM" id="SSF90209">
    <property type="entry name" value="Ran binding protein zinc finger-like"/>
    <property type="match status" value="1"/>
</dbReference>
<dbReference type="PANTHER" id="PTHR22938">
    <property type="entry name" value="ZINC FINGER PROTEIN 598"/>
    <property type="match status" value="1"/>
</dbReference>
<dbReference type="PROSITE" id="PS51061">
    <property type="entry name" value="R3H"/>
    <property type="match status" value="1"/>
</dbReference>
<dbReference type="PROSITE" id="PS01358">
    <property type="entry name" value="ZF_RANBP2_1"/>
    <property type="match status" value="1"/>
</dbReference>
<dbReference type="InterPro" id="IPR001374">
    <property type="entry name" value="R3H_dom"/>
</dbReference>
<dbReference type="InterPro" id="IPR001876">
    <property type="entry name" value="Znf_RanBP2"/>
</dbReference>
<evidence type="ECO:0000256" key="2">
    <source>
        <dbReference type="ARBA" id="ARBA00022771"/>
    </source>
</evidence>
<protein>
    <recommendedName>
        <fullName evidence="11">RING-type E3 ubiquitin transferase</fullName>
    </recommendedName>
</protein>
<comment type="caution">
    <text evidence="9">The sequence shown here is derived from an EMBL/GenBank/DDBJ whole genome shotgun (WGS) entry which is preliminary data.</text>
</comment>
<evidence type="ECO:0000313" key="10">
    <source>
        <dbReference type="Proteomes" id="UP000664859"/>
    </source>
</evidence>
<dbReference type="GO" id="GO:0043022">
    <property type="term" value="F:ribosome binding"/>
    <property type="evidence" value="ECO:0007669"/>
    <property type="project" value="TreeGrafter"/>
</dbReference>
<evidence type="ECO:0000256" key="5">
    <source>
        <dbReference type="SAM" id="MobiDB-lite"/>
    </source>
</evidence>
<name>A0A836C9D8_9STRA</name>
<dbReference type="GO" id="GO:0072344">
    <property type="term" value="P:rescue of stalled ribosome"/>
    <property type="evidence" value="ECO:0007669"/>
    <property type="project" value="InterPro"/>
</dbReference>
<feature type="compositionally biased region" description="Low complexity" evidence="5">
    <location>
        <begin position="440"/>
        <end position="462"/>
    </location>
</feature>
<feature type="domain" description="RING-type" evidence="6">
    <location>
        <begin position="50"/>
        <end position="91"/>
    </location>
</feature>
<dbReference type="SMART" id="SM00393">
    <property type="entry name" value="R3H"/>
    <property type="match status" value="1"/>
</dbReference>
<evidence type="ECO:0000256" key="1">
    <source>
        <dbReference type="ARBA" id="ARBA00022723"/>
    </source>
</evidence>
<dbReference type="InterPro" id="IPR036443">
    <property type="entry name" value="Znf_RanBP2_sf"/>
</dbReference>
<dbReference type="InterPro" id="IPR041888">
    <property type="entry name" value="RING-HC_ZNF598/HEL2"/>
</dbReference>
<feature type="compositionally biased region" description="Low complexity" evidence="5">
    <location>
        <begin position="899"/>
        <end position="910"/>
    </location>
</feature>
<dbReference type="PANTHER" id="PTHR22938:SF0">
    <property type="entry name" value="E3 UBIQUITIN-PROTEIN LIGASE ZNF598"/>
    <property type="match status" value="1"/>
</dbReference>
<dbReference type="Gene3D" id="3.30.40.10">
    <property type="entry name" value="Zinc/RING finger domain, C3HC4 (zinc finger)"/>
    <property type="match status" value="1"/>
</dbReference>
<dbReference type="InterPro" id="IPR013083">
    <property type="entry name" value="Znf_RING/FYVE/PHD"/>
</dbReference>
<dbReference type="Pfam" id="PF25447">
    <property type="entry name" value="RING_ZNF598"/>
    <property type="match status" value="1"/>
</dbReference>
<dbReference type="EMBL" id="JAFCMP010000530">
    <property type="protein sequence ID" value="KAG5177027.1"/>
    <property type="molecule type" value="Genomic_DNA"/>
</dbReference>
<evidence type="ECO:0000259" key="6">
    <source>
        <dbReference type="PROSITE" id="PS50089"/>
    </source>
</evidence>
<dbReference type="InterPro" id="IPR036867">
    <property type="entry name" value="R3H_dom_sf"/>
</dbReference>
<reference evidence="9" key="1">
    <citation type="submission" date="2021-02" db="EMBL/GenBank/DDBJ databases">
        <title>First Annotated Genome of the Yellow-green Alga Tribonema minus.</title>
        <authorList>
            <person name="Mahan K.M."/>
        </authorList>
    </citation>
    <scope>NUCLEOTIDE SEQUENCE</scope>
    <source>
        <strain evidence="9">UTEX B ZZ1240</strain>
    </source>
</reference>
<dbReference type="GO" id="GO:0003676">
    <property type="term" value="F:nucleic acid binding"/>
    <property type="evidence" value="ECO:0007669"/>
    <property type="project" value="UniProtKB-UniRule"/>
</dbReference>
<evidence type="ECO:0000256" key="4">
    <source>
        <dbReference type="PROSITE-ProRule" id="PRU00322"/>
    </source>
</evidence>
<keyword evidence="10" id="KW-1185">Reference proteome</keyword>
<feature type="domain" description="R3H" evidence="8">
    <location>
        <begin position="520"/>
        <end position="583"/>
    </location>
</feature>
<evidence type="ECO:0008006" key="11">
    <source>
        <dbReference type="Google" id="ProtNLM"/>
    </source>
</evidence>
<dbReference type="InterPro" id="IPR001841">
    <property type="entry name" value="Znf_RING"/>
</dbReference>
<dbReference type="OrthoDB" id="3838338at2759"/>
<feature type="region of interest" description="Disordered" evidence="5">
    <location>
        <begin position="773"/>
        <end position="801"/>
    </location>
</feature>
<dbReference type="SMART" id="SM00547">
    <property type="entry name" value="ZnF_RBZ"/>
    <property type="match status" value="1"/>
</dbReference>
<proteinExistence type="predicted"/>
<gene>
    <name evidence="9" type="ORF">JKP88DRAFT_333684</name>
</gene>
<feature type="compositionally biased region" description="Low complexity" evidence="5">
    <location>
        <begin position="369"/>
        <end position="396"/>
    </location>
</feature>
<keyword evidence="1" id="KW-0479">Metal-binding</keyword>
<dbReference type="GO" id="GO:0016567">
    <property type="term" value="P:protein ubiquitination"/>
    <property type="evidence" value="ECO:0007669"/>
    <property type="project" value="TreeGrafter"/>
</dbReference>
<feature type="domain" description="RanBP2-type" evidence="7">
    <location>
        <begin position="977"/>
        <end position="1006"/>
    </location>
</feature>
<feature type="compositionally biased region" description="Low complexity" evidence="5">
    <location>
        <begin position="939"/>
        <end position="954"/>
    </location>
</feature>
<dbReference type="PROSITE" id="PS50089">
    <property type="entry name" value="ZF_RING_2"/>
    <property type="match status" value="1"/>
</dbReference>
<feature type="region of interest" description="Disordered" evidence="5">
    <location>
        <begin position="355"/>
        <end position="468"/>
    </location>
</feature>
<dbReference type="GO" id="GO:0008270">
    <property type="term" value="F:zinc ion binding"/>
    <property type="evidence" value="ECO:0007669"/>
    <property type="project" value="UniProtKB-KW"/>
</dbReference>
<feature type="compositionally biased region" description="Low complexity" evidence="5">
    <location>
        <begin position="882"/>
        <end position="891"/>
    </location>
</feature>
<feature type="compositionally biased region" description="Gly residues" evidence="5">
    <location>
        <begin position="928"/>
        <end position="938"/>
    </location>
</feature>